<dbReference type="Proteomes" id="UP000554235">
    <property type="component" value="Unassembled WGS sequence"/>
</dbReference>
<gene>
    <name evidence="1" type="ORF">FALBO_1877</name>
</gene>
<comment type="caution">
    <text evidence="1">The sequence shown here is derived from an EMBL/GenBank/DDBJ whole genome shotgun (WGS) entry which is preliminary data.</text>
</comment>
<keyword evidence="2" id="KW-1185">Reference proteome</keyword>
<name>A0A8H4LKU8_9HYPO</name>
<evidence type="ECO:0000313" key="2">
    <source>
        <dbReference type="Proteomes" id="UP000554235"/>
    </source>
</evidence>
<dbReference type="EMBL" id="JAADYS010000237">
    <property type="protein sequence ID" value="KAF4471232.1"/>
    <property type="molecule type" value="Genomic_DNA"/>
</dbReference>
<proteinExistence type="predicted"/>
<accession>A0A8H4LKU8</accession>
<dbReference type="AlphaFoldDB" id="A0A8H4LKU8"/>
<reference evidence="1 2" key="1">
    <citation type="submission" date="2020-01" db="EMBL/GenBank/DDBJ databases">
        <title>Identification and distribution of gene clusters putatively required for synthesis of sphingolipid metabolism inhibitors in phylogenetically diverse species of the filamentous fungus Fusarium.</title>
        <authorList>
            <person name="Kim H.-S."/>
            <person name="Busman M."/>
            <person name="Brown D.W."/>
            <person name="Divon H."/>
            <person name="Uhlig S."/>
            <person name="Proctor R.H."/>
        </authorList>
    </citation>
    <scope>NUCLEOTIDE SEQUENCE [LARGE SCALE GENOMIC DNA]</scope>
    <source>
        <strain evidence="1 2">NRRL 20459</strain>
    </source>
</reference>
<evidence type="ECO:0000313" key="1">
    <source>
        <dbReference type="EMBL" id="KAF4471232.1"/>
    </source>
</evidence>
<organism evidence="1 2">
    <name type="scientific">Fusarium albosuccineum</name>
    <dbReference type="NCBI Taxonomy" id="1237068"/>
    <lineage>
        <taxon>Eukaryota</taxon>
        <taxon>Fungi</taxon>
        <taxon>Dikarya</taxon>
        <taxon>Ascomycota</taxon>
        <taxon>Pezizomycotina</taxon>
        <taxon>Sordariomycetes</taxon>
        <taxon>Hypocreomycetidae</taxon>
        <taxon>Hypocreales</taxon>
        <taxon>Nectriaceae</taxon>
        <taxon>Fusarium</taxon>
        <taxon>Fusarium decemcellulare species complex</taxon>
    </lineage>
</organism>
<sequence length="163" mass="18236">MTWLLAFPPPPSHTDFHQTQLDATPLSSPLLDPCPFKRSHASSPTDTHLFPPFSSFNHAVVSLIAVAEETATPSPDDLVPRLSWAETQKLAAPSNREAHPPSWGWVEKAAGVRAGPSGAPAQLRYSRGRQRYSASIRDLLKLRQSRHQLRVLPLDSKRYWRRS</sequence>
<protein>
    <submittedName>
        <fullName evidence="1">Uncharacterized protein</fullName>
    </submittedName>
</protein>